<dbReference type="AlphaFoldDB" id="A0A239RI35"/>
<dbReference type="Gene3D" id="3.40.50.2300">
    <property type="match status" value="1"/>
</dbReference>
<keyword evidence="3" id="KW-0378">Hydrolase</keyword>
<evidence type="ECO:0000259" key="6">
    <source>
        <dbReference type="SMART" id="SM00226"/>
    </source>
</evidence>
<organism evidence="7 8">
    <name type="scientific">Streptococcus equinus</name>
    <name type="common">Streptococcus bovis</name>
    <dbReference type="NCBI Taxonomy" id="1335"/>
    <lineage>
        <taxon>Bacteria</taxon>
        <taxon>Bacillati</taxon>
        <taxon>Bacillota</taxon>
        <taxon>Bacilli</taxon>
        <taxon>Lactobacillales</taxon>
        <taxon>Streptococcaceae</taxon>
        <taxon>Streptococcus</taxon>
    </lineage>
</organism>
<evidence type="ECO:0000256" key="2">
    <source>
        <dbReference type="ARBA" id="ARBA00013064"/>
    </source>
</evidence>
<dbReference type="RefSeq" id="WP_021141400.1">
    <property type="nucleotide sequence ID" value="NZ_CP046628.1"/>
</dbReference>
<keyword evidence="4" id="KW-0904">Protein phosphatase</keyword>
<protein>
    <recommendedName>
        <fullName evidence="2">protein-tyrosine-phosphatase</fullName>
        <ecNumber evidence="2">3.1.3.48</ecNumber>
    </recommendedName>
</protein>
<reference evidence="7 8" key="1">
    <citation type="submission" date="2017-07" db="EMBL/GenBank/DDBJ databases">
        <authorList>
            <person name="Sun Z.S."/>
            <person name="Albrecht U."/>
            <person name="Echele G."/>
            <person name="Lee C.C."/>
        </authorList>
    </citation>
    <scope>NUCLEOTIDE SEQUENCE [LARGE SCALE GENOMIC DNA]</scope>
    <source>
        <strain evidence="7 8">AR3</strain>
    </source>
</reference>
<dbReference type="InterPro" id="IPR050438">
    <property type="entry name" value="LMW_PTPase"/>
</dbReference>
<feature type="domain" description="Phosphotyrosine protein phosphatase I" evidence="6">
    <location>
        <begin position="2"/>
        <end position="139"/>
    </location>
</feature>
<evidence type="ECO:0000256" key="5">
    <source>
        <dbReference type="ARBA" id="ARBA00051722"/>
    </source>
</evidence>
<evidence type="ECO:0000256" key="3">
    <source>
        <dbReference type="ARBA" id="ARBA00022801"/>
    </source>
</evidence>
<accession>A0A239RI35</accession>
<evidence type="ECO:0000313" key="8">
    <source>
        <dbReference type="Proteomes" id="UP000214649"/>
    </source>
</evidence>
<gene>
    <name evidence="7" type="ORF">SAMN05216470_1954</name>
</gene>
<dbReference type="CDD" id="cd16343">
    <property type="entry name" value="LMWPTP"/>
    <property type="match status" value="1"/>
</dbReference>
<evidence type="ECO:0000313" key="7">
    <source>
        <dbReference type="EMBL" id="SNU09675.1"/>
    </source>
</evidence>
<evidence type="ECO:0000256" key="4">
    <source>
        <dbReference type="ARBA" id="ARBA00022912"/>
    </source>
</evidence>
<dbReference type="SUPFAM" id="SSF52788">
    <property type="entry name" value="Phosphotyrosine protein phosphatases I"/>
    <property type="match status" value="1"/>
</dbReference>
<evidence type="ECO:0000256" key="1">
    <source>
        <dbReference type="ARBA" id="ARBA00011063"/>
    </source>
</evidence>
<comment type="similarity">
    <text evidence="1">Belongs to the low molecular weight phosphotyrosine protein phosphatase family.</text>
</comment>
<name>A0A239RI35_STREI</name>
<dbReference type="PRINTS" id="PR00719">
    <property type="entry name" value="LMWPTPASE"/>
</dbReference>
<sequence>MKKICFVCLGNICRSPMAEFVMKDLISDEHLLIESRATSSWEHGNPIHHGTQEIFKKHQIAYDNHKSSQQISYQDFCDFDVIIGMDVNNVADLKQMSRGRFDDKVFLFVDGGVPDPWYTGDFDTTYDLVKRGCEQWLARLRNS</sequence>
<dbReference type="PANTHER" id="PTHR11717:SF7">
    <property type="entry name" value="LOW MOLECULAR WEIGHT PHOSPHOTYROSINE PROTEIN PHOSPHATASE"/>
    <property type="match status" value="1"/>
</dbReference>
<dbReference type="EMBL" id="FZRA01000010">
    <property type="protein sequence ID" value="SNU09675.1"/>
    <property type="molecule type" value="Genomic_DNA"/>
</dbReference>
<dbReference type="InterPro" id="IPR036196">
    <property type="entry name" value="Ptyr_pPase_sf"/>
</dbReference>
<dbReference type="GO" id="GO:0004725">
    <property type="term" value="F:protein tyrosine phosphatase activity"/>
    <property type="evidence" value="ECO:0007669"/>
    <property type="project" value="UniProtKB-EC"/>
</dbReference>
<proteinExistence type="inferred from homology"/>
<comment type="catalytic activity">
    <reaction evidence="5">
        <text>O-phospho-L-tyrosyl-[protein] + H2O = L-tyrosyl-[protein] + phosphate</text>
        <dbReference type="Rhea" id="RHEA:10684"/>
        <dbReference type="Rhea" id="RHEA-COMP:10136"/>
        <dbReference type="Rhea" id="RHEA-COMP:20101"/>
        <dbReference type="ChEBI" id="CHEBI:15377"/>
        <dbReference type="ChEBI" id="CHEBI:43474"/>
        <dbReference type="ChEBI" id="CHEBI:46858"/>
        <dbReference type="ChEBI" id="CHEBI:61978"/>
        <dbReference type="EC" id="3.1.3.48"/>
    </reaction>
</comment>
<dbReference type="InterPro" id="IPR017867">
    <property type="entry name" value="Tyr_phospatase_low_mol_wt"/>
</dbReference>
<dbReference type="Pfam" id="PF01451">
    <property type="entry name" value="LMWPc"/>
    <property type="match status" value="1"/>
</dbReference>
<dbReference type="InterPro" id="IPR023485">
    <property type="entry name" value="Ptyr_pPase"/>
</dbReference>
<dbReference type="EC" id="3.1.3.48" evidence="2"/>
<dbReference type="SMART" id="SM00226">
    <property type="entry name" value="LMWPc"/>
    <property type="match status" value="1"/>
</dbReference>
<dbReference type="PANTHER" id="PTHR11717">
    <property type="entry name" value="LOW MOLECULAR WEIGHT PROTEIN TYROSINE PHOSPHATASE"/>
    <property type="match status" value="1"/>
</dbReference>
<dbReference type="Proteomes" id="UP000214649">
    <property type="component" value="Unassembled WGS sequence"/>
</dbReference>